<dbReference type="InterPro" id="IPR042098">
    <property type="entry name" value="TauD-like_sf"/>
</dbReference>
<dbReference type="SUPFAM" id="SSF51197">
    <property type="entry name" value="Clavaminate synthase-like"/>
    <property type="match status" value="1"/>
</dbReference>
<dbReference type="GO" id="GO:0045329">
    <property type="term" value="P:carnitine biosynthetic process"/>
    <property type="evidence" value="ECO:0007669"/>
    <property type="project" value="UniProtKB-KW"/>
</dbReference>
<dbReference type="InterPro" id="IPR050411">
    <property type="entry name" value="AlphaKG_dependent_hydroxylases"/>
</dbReference>
<evidence type="ECO:0000313" key="11">
    <source>
        <dbReference type="EMBL" id="QIW95192.1"/>
    </source>
</evidence>
<evidence type="ECO:0000256" key="3">
    <source>
        <dbReference type="ARBA" id="ARBA00005022"/>
    </source>
</evidence>
<dbReference type="GO" id="GO:0005739">
    <property type="term" value="C:mitochondrion"/>
    <property type="evidence" value="ECO:0007669"/>
    <property type="project" value="TreeGrafter"/>
</dbReference>
<reference evidence="11 12" key="1">
    <citation type="journal article" date="2016" name="Sci. Rep.">
        <title>Peltaster fructicola genome reveals evolution from an invasive phytopathogen to an ectophytic parasite.</title>
        <authorList>
            <person name="Xu C."/>
            <person name="Chen H."/>
            <person name="Gleason M.L."/>
            <person name="Xu J.R."/>
            <person name="Liu H."/>
            <person name="Zhang R."/>
            <person name="Sun G."/>
        </authorList>
    </citation>
    <scope>NUCLEOTIDE SEQUENCE [LARGE SCALE GENOMIC DNA]</scope>
    <source>
        <strain evidence="11 12">LNHT1506</strain>
    </source>
</reference>
<dbReference type="Gene3D" id="3.60.130.10">
    <property type="entry name" value="Clavaminate synthase-like"/>
    <property type="match status" value="1"/>
</dbReference>
<evidence type="ECO:0000259" key="10">
    <source>
        <dbReference type="Pfam" id="PF02668"/>
    </source>
</evidence>
<dbReference type="EMBL" id="CP051139">
    <property type="protein sequence ID" value="QIW95192.1"/>
    <property type="molecule type" value="Genomic_DNA"/>
</dbReference>
<protein>
    <recommendedName>
        <fullName evidence="10">TauD/TfdA-like domain-containing protein</fullName>
    </recommendedName>
</protein>
<comment type="cofactor">
    <cofactor evidence="1">
        <name>Fe(2+)</name>
        <dbReference type="ChEBI" id="CHEBI:29033"/>
    </cofactor>
</comment>
<organism evidence="11 12">
    <name type="scientific">Peltaster fructicola</name>
    <dbReference type="NCBI Taxonomy" id="286661"/>
    <lineage>
        <taxon>Eukaryota</taxon>
        <taxon>Fungi</taxon>
        <taxon>Dikarya</taxon>
        <taxon>Ascomycota</taxon>
        <taxon>Pezizomycotina</taxon>
        <taxon>Dothideomycetes</taxon>
        <taxon>Dothideomycetes incertae sedis</taxon>
        <taxon>Peltaster</taxon>
    </lineage>
</organism>
<dbReference type="PANTHER" id="PTHR10696:SF51">
    <property type="entry name" value="TRIMETHYLLYSINE DIOXYGENASE, MITOCHONDRIAL"/>
    <property type="match status" value="1"/>
</dbReference>
<accession>A0A6H0XKE2</accession>
<dbReference type="GO" id="GO:0051213">
    <property type="term" value="F:dioxygenase activity"/>
    <property type="evidence" value="ECO:0007669"/>
    <property type="project" value="UniProtKB-KW"/>
</dbReference>
<keyword evidence="9" id="KW-0408">Iron</keyword>
<keyword evidence="6" id="KW-0124">Carnitine biosynthesis</keyword>
<proteinExistence type="inferred from homology"/>
<sequence>MSKFGYWTTSDQCLQGVIRDVKSGGQSFEATFEDGHISTFPLSALFHRRTAQLEKLRAGHEPITTWTAAVSSEPPTVSFEEVESRGVGNLLRLIKRYGFAFVDGMPATPEATEELVNKIGPIRNTHYGAFYDFTSDLSSKDTAYTAEALEPHTDTTYFTEPIGIQALHLLSHTDGSGGLSSLVDGFNAAFQLKEQHPEYYDILSRIPVYAHASGNEGISIQPALPQPVLTHYPVGHPLVGELMQIRWNNADRAGIAAGFEDLEQWYEAAGKYDELLGSETNQYWFQLKPGKCLFNRDDFISKLRMTNLSSEEIRASTVTG</sequence>
<evidence type="ECO:0000256" key="5">
    <source>
        <dbReference type="ARBA" id="ARBA00022723"/>
    </source>
</evidence>
<keyword evidence="12" id="KW-1185">Reference proteome</keyword>
<evidence type="ECO:0000256" key="4">
    <source>
        <dbReference type="ARBA" id="ARBA00008654"/>
    </source>
</evidence>
<evidence type="ECO:0000256" key="8">
    <source>
        <dbReference type="ARBA" id="ARBA00023002"/>
    </source>
</evidence>
<dbReference type="AlphaFoldDB" id="A0A6H0XKE2"/>
<comment type="similarity">
    <text evidence="4">Belongs to the gamma-BBH/TMLD family.</text>
</comment>
<keyword evidence="7" id="KW-0223">Dioxygenase</keyword>
<dbReference type="OrthoDB" id="408743at2759"/>
<dbReference type="Proteomes" id="UP000503462">
    <property type="component" value="Chromosome 1"/>
</dbReference>
<feature type="domain" description="TauD/TfdA-like" evidence="10">
    <location>
        <begin position="62"/>
        <end position="294"/>
    </location>
</feature>
<evidence type="ECO:0000256" key="9">
    <source>
        <dbReference type="ARBA" id="ARBA00023004"/>
    </source>
</evidence>
<name>A0A6H0XKE2_9PEZI</name>
<comment type="pathway">
    <text evidence="3">Amine and polyamine biosynthesis; carnitine biosynthesis.</text>
</comment>
<evidence type="ECO:0000256" key="1">
    <source>
        <dbReference type="ARBA" id="ARBA00001954"/>
    </source>
</evidence>
<dbReference type="GO" id="GO:0046872">
    <property type="term" value="F:metal ion binding"/>
    <property type="evidence" value="ECO:0007669"/>
    <property type="project" value="UniProtKB-KW"/>
</dbReference>
<dbReference type="PANTHER" id="PTHR10696">
    <property type="entry name" value="GAMMA-BUTYROBETAINE HYDROXYLASE-RELATED"/>
    <property type="match status" value="1"/>
</dbReference>
<keyword evidence="8" id="KW-0560">Oxidoreductase</keyword>
<dbReference type="FunFam" id="3.60.130.10:FF:000001">
    <property type="entry name" value="Trimethyllysine dioxygenase, mitochondrial"/>
    <property type="match status" value="1"/>
</dbReference>
<evidence type="ECO:0000256" key="6">
    <source>
        <dbReference type="ARBA" id="ARBA00022873"/>
    </source>
</evidence>
<dbReference type="InterPro" id="IPR003819">
    <property type="entry name" value="TauD/TfdA-like"/>
</dbReference>
<comment type="cofactor">
    <cofactor evidence="2">
        <name>L-ascorbate</name>
        <dbReference type="ChEBI" id="CHEBI:38290"/>
    </cofactor>
</comment>
<keyword evidence="5" id="KW-0479">Metal-binding</keyword>
<gene>
    <name evidence="11" type="ORF">AMS68_000710</name>
</gene>
<evidence type="ECO:0000313" key="12">
    <source>
        <dbReference type="Proteomes" id="UP000503462"/>
    </source>
</evidence>
<dbReference type="CDD" id="cd00250">
    <property type="entry name" value="CAS_like"/>
    <property type="match status" value="1"/>
</dbReference>
<evidence type="ECO:0000256" key="7">
    <source>
        <dbReference type="ARBA" id="ARBA00022964"/>
    </source>
</evidence>
<evidence type="ECO:0000256" key="2">
    <source>
        <dbReference type="ARBA" id="ARBA00001961"/>
    </source>
</evidence>
<dbReference type="Pfam" id="PF02668">
    <property type="entry name" value="TauD"/>
    <property type="match status" value="1"/>
</dbReference>